<dbReference type="Gene3D" id="3.50.50.60">
    <property type="entry name" value="FAD/NAD(P)-binding domain"/>
    <property type="match status" value="1"/>
</dbReference>
<feature type="domain" description="Amine oxidase" evidence="1">
    <location>
        <begin position="21"/>
        <end position="437"/>
    </location>
</feature>
<keyword evidence="3" id="KW-1185">Reference proteome</keyword>
<dbReference type="InterPro" id="IPR036188">
    <property type="entry name" value="FAD/NAD-bd_sf"/>
</dbReference>
<dbReference type="PANTHER" id="PTHR42923">
    <property type="entry name" value="PROTOPORPHYRINOGEN OXIDASE"/>
    <property type="match status" value="1"/>
</dbReference>
<dbReference type="AlphaFoldDB" id="C6XDP1"/>
<dbReference type="eggNOG" id="COG1232">
    <property type="taxonomic scope" value="Bacteria"/>
</dbReference>
<name>C6XDP1_METGS</name>
<dbReference type="EMBL" id="CP001674">
    <property type="protein sequence ID" value="ACT50666.1"/>
    <property type="molecule type" value="Genomic_DNA"/>
</dbReference>
<reference evidence="2 3" key="2">
    <citation type="journal article" date="2011" name="J. Bacteriol.">
        <title>Genomes of three methylotrophs from a single niche uncover genetic and metabolic divergence of Methylophilaceae.</title>
        <authorList>
            <person name="Lapidus A."/>
            <person name="Clum A."/>
            <person name="Labutti K."/>
            <person name="Kaluzhnaya M.G."/>
            <person name="Lim S."/>
            <person name="Beck D.A."/>
            <person name="Glavina Del Rio T."/>
            <person name="Nolan M."/>
            <person name="Mavromatis K."/>
            <person name="Huntemann M."/>
            <person name="Lucas S."/>
            <person name="Lidstrom M.E."/>
            <person name="Ivanova N."/>
            <person name="Chistoserdova L."/>
        </authorList>
    </citation>
    <scope>NUCLEOTIDE SEQUENCE [LARGE SCALE GENOMIC DNA]</scope>
    <source>
        <strain evidence="2 3">SIP3-4</strain>
    </source>
</reference>
<dbReference type="SUPFAM" id="SSF51905">
    <property type="entry name" value="FAD/NAD(P)-binding domain"/>
    <property type="match status" value="1"/>
</dbReference>
<dbReference type="OrthoDB" id="7849608at2"/>
<reference evidence="3" key="1">
    <citation type="submission" date="2009-07" db="EMBL/GenBank/DDBJ databases">
        <title>Complete sequence of chromosome of Methylovorus sp. SIP3-4.</title>
        <authorList>
            <person name="Lucas S."/>
            <person name="Copeland A."/>
            <person name="Lapidus A."/>
            <person name="Glavina del Rio T."/>
            <person name="Tice H."/>
            <person name="Bruce D."/>
            <person name="Goodwin L."/>
            <person name="Pitluck S."/>
            <person name="Clum A."/>
            <person name="Larimer F."/>
            <person name="Land M."/>
            <person name="Hauser L."/>
            <person name="Kyrpides N."/>
            <person name="Mikhailova N."/>
            <person name="Kayluzhnaya M."/>
            <person name="Chistoserdova L."/>
        </authorList>
    </citation>
    <scope>NUCLEOTIDE SEQUENCE [LARGE SCALE GENOMIC DNA]</scope>
    <source>
        <strain evidence="3">SIP3-4</strain>
    </source>
</reference>
<dbReference type="InterPro" id="IPR002937">
    <property type="entry name" value="Amino_oxidase"/>
</dbReference>
<evidence type="ECO:0000313" key="3">
    <source>
        <dbReference type="Proteomes" id="UP000002743"/>
    </source>
</evidence>
<accession>C6XDP1</accession>
<proteinExistence type="predicted"/>
<gene>
    <name evidence="2" type="ordered locus">Msip34_1421</name>
</gene>
<dbReference type="PANTHER" id="PTHR42923:SF47">
    <property type="entry name" value="BLR3003 PROTEIN"/>
    <property type="match status" value="1"/>
</dbReference>
<dbReference type="InterPro" id="IPR017830">
    <property type="entry name" value="SQase_HpnE"/>
</dbReference>
<dbReference type="KEGG" id="mei:Msip34_1421"/>
<dbReference type="Pfam" id="PF01593">
    <property type="entry name" value="Amino_oxidase"/>
    <property type="match status" value="1"/>
</dbReference>
<dbReference type="Proteomes" id="UP000002743">
    <property type="component" value="Chromosome"/>
</dbReference>
<dbReference type="HOGENOM" id="CLU_022687_2_1_4"/>
<dbReference type="InterPro" id="IPR050464">
    <property type="entry name" value="Zeta_carotene_desat/Oxidored"/>
</dbReference>
<dbReference type="RefSeq" id="WP_015830118.1">
    <property type="nucleotide sequence ID" value="NC_012969.1"/>
</dbReference>
<protein>
    <submittedName>
        <fullName evidence="2">Squalene-associated FAD-dependent desaturase</fullName>
    </submittedName>
</protein>
<dbReference type="PRINTS" id="PR00419">
    <property type="entry name" value="ADXRDTASE"/>
</dbReference>
<evidence type="ECO:0000313" key="2">
    <source>
        <dbReference type="EMBL" id="ACT50666.1"/>
    </source>
</evidence>
<dbReference type="GO" id="GO:0016491">
    <property type="term" value="F:oxidoreductase activity"/>
    <property type="evidence" value="ECO:0007669"/>
    <property type="project" value="InterPro"/>
</dbReference>
<dbReference type="STRING" id="582744.Msip34_1421"/>
<sequence length="449" mass="49060" precursor="true">MSTSSSSLANAHVGIIGAGCAGLAAGASLAREGIKVTVLESAPQAGGRARSLNWKGARLDNGQHILLGAYEQTLTLLSQAGVDEAQALMRLPLDLRLAEGFELQAADAWPAPLHLLVGLLRAKGLSWSERFSAIRFMTWLQLRRFKLARDISVLTLLHERKQTSTLIRCLWEPLCLGALNTPIDQASAQVFVNVLRDSFARDKHDSHLLLPRQDLSTLLIAPLMEDIQQHGGDVQLRNGVQKIEAEGDGYRLHTEDQNSALYTHVVLACQPFRATPLLAHLPGTEALQQSLTSLQYQPIYTVYFQFDASVALDFPILGLNAGISQWVFDRGQLDGQQGLIAVVISAEGAHQSLRQDALAEIVLAELRDHYPALRAPIYWYKVIAEKRATFSCTVGLVRPGHHTGLPKLYLAGDYVAGDYPATIEGAIRSGVQCAQHITLSLTSHTESHR</sequence>
<organism evidence="2 3">
    <name type="scientific">Methylovorus glucosotrophus (strain SIP3-4)</name>
    <dbReference type="NCBI Taxonomy" id="582744"/>
    <lineage>
        <taxon>Bacteria</taxon>
        <taxon>Pseudomonadati</taxon>
        <taxon>Pseudomonadota</taxon>
        <taxon>Betaproteobacteria</taxon>
        <taxon>Nitrosomonadales</taxon>
        <taxon>Methylophilaceae</taxon>
        <taxon>Methylovorus</taxon>
    </lineage>
</organism>
<evidence type="ECO:0000259" key="1">
    <source>
        <dbReference type="Pfam" id="PF01593"/>
    </source>
</evidence>
<dbReference type="NCBIfam" id="TIGR03467">
    <property type="entry name" value="HpnE"/>
    <property type="match status" value="1"/>
</dbReference>